<name>A0A9Q8YDJ8_ENSAD</name>
<keyword evidence="1" id="KW-0614">Plasmid</keyword>
<geneLocation type="plasmid" evidence="1 2">
    <name>pB</name>
</geneLocation>
<dbReference type="EMBL" id="CP098809">
    <property type="protein sequence ID" value="USJ27225.1"/>
    <property type="molecule type" value="Genomic_DNA"/>
</dbReference>
<protein>
    <submittedName>
        <fullName evidence="1">Uncharacterized protein</fullName>
    </submittedName>
</protein>
<evidence type="ECO:0000313" key="2">
    <source>
        <dbReference type="Proteomes" id="UP001055460"/>
    </source>
</evidence>
<sequence>MTAKEVKLIALSGAQPLLDVAEYCRRAGICEAEERRLLLLLGRQASCHELQMNIVERRMRAR</sequence>
<accession>A0A9Q8YDJ8</accession>
<proteinExistence type="predicted"/>
<reference evidence="1" key="1">
    <citation type="submission" date="2022-06" db="EMBL/GenBank/DDBJ databases">
        <title>Physiological and biochemical characterization and genomic elucidation of a strain of the genus Ensifer adhaerens M8 that combines arsenic oxidation and chromium reduction.</title>
        <authorList>
            <person name="Li X."/>
            <person name="Yu c."/>
        </authorList>
    </citation>
    <scope>NUCLEOTIDE SEQUENCE</scope>
    <source>
        <strain evidence="1">M8</strain>
        <plasmid evidence="1">pB</plasmid>
    </source>
</reference>
<dbReference type="Proteomes" id="UP001055460">
    <property type="component" value="Plasmid pB"/>
</dbReference>
<gene>
    <name evidence="1" type="ORF">NE863_32570</name>
</gene>
<organism evidence="1 2">
    <name type="scientific">Ensifer adhaerens</name>
    <name type="common">Sinorhizobium morelense</name>
    <dbReference type="NCBI Taxonomy" id="106592"/>
    <lineage>
        <taxon>Bacteria</taxon>
        <taxon>Pseudomonadati</taxon>
        <taxon>Pseudomonadota</taxon>
        <taxon>Alphaproteobacteria</taxon>
        <taxon>Hyphomicrobiales</taxon>
        <taxon>Rhizobiaceae</taxon>
        <taxon>Sinorhizobium/Ensifer group</taxon>
        <taxon>Ensifer</taxon>
    </lineage>
</organism>
<dbReference type="AlphaFoldDB" id="A0A9Q8YDJ8"/>
<evidence type="ECO:0000313" key="1">
    <source>
        <dbReference type="EMBL" id="USJ27225.1"/>
    </source>
</evidence>